<feature type="compositionally biased region" description="Low complexity" evidence="1">
    <location>
        <begin position="62"/>
        <end position="71"/>
    </location>
</feature>
<proteinExistence type="evidence at transcript level"/>
<dbReference type="AlphaFoldDB" id="V5ICP3"/>
<feature type="chain" id="PRO_5004736870" evidence="2">
    <location>
        <begin position="20"/>
        <end position="160"/>
    </location>
</feature>
<accession>V5ICP3</accession>
<evidence type="ECO:0000256" key="2">
    <source>
        <dbReference type="SAM" id="SignalP"/>
    </source>
</evidence>
<reference evidence="3" key="1">
    <citation type="journal article" date="2015" name="Sci. Rep.">
        <title>Tissue- and time-dependent transcription in Ixodes ricinus salivary glands and midguts when blood feeding on the vertebrate host.</title>
        <authorList>
            <person name="Kotsyfakis M."/>
            <person name="Schwarz A."/>
            <person name="Erhart J."/>
            <person name="Ribeiro J.M."/>
        </authorList>
    </citation>
    <scope>NUCLEOTIDE SEQUENCE</scope>
    <source>
        <tissue evidence="3">Salivary gland and midgut</tissue>
    </source>
</reference>
<evidence type="ECO:0000256" key="1">
    <source>
        <dbReference type="SAM" id="MobiDB-lite"/>
    </source>
</evidence>
<keyword evidence="2" id="KW-0732">Signal</keyword>
<name>V5ICP3_IXORI</name>
<sequence>MEIMWRLAYFLLSISLVFGNSPKLEKSTKKPQKAPKEPATATATPAQKGRKASTSTQAIQNKTTPKTTAAPLPSTDPIICDLEKNGSAFALPSLQCTLRELPENLTDNMNKYMETGKKNVSHLLEEICESMKVNKNPEFMANYTKNDNDMITDTSKLVRE</sequence>
<organism evidence="3">
    <name type="scientific">Ixodes ricinus</name>
    <name type="common">Common tick</name>
    <name type="synonym">Acarus ricinus</name>
    <dbReference type="NCBI Taxonomy" id="34613"/>
    <lineage>
        <taxon>Eukaryota</taxon>
        <taxon>Metazoa</taxon>
        <taxon>Ecdysozoa</taxon>
        <taxon>Arthropoda</taxon>
        <taxon>Chelicerata</taxon>
        <taxon>Arachnida</taxon>
        <taxon>Acari</taxon>
        <taxon>Parasitiformes</taxon>
        <taxon>Ixodida</taxon>
        <taxon>Ixodoidea</taxon>
        <taxon>Ixodidae</taxon>
        <taxon>Ixodinae</taxon>
        <taxon>Ixodes</taxon>
    </lineage>
</organism>
<feature type="compositionally biased region" description="Low complexity" evidence="1">
    <location>
        <begin position="37"/>
        <end position="47"/>
    </location>
</feature>
<dbReference type="EMBL" id="GANP01013337">
    <property type="protein sequence ID" value="JAB71131.1"/>
    <property type="molecule type" value="mRNA"/>
</dbReference>
<protein>
    <submittedName>
        <fullName evidence="3">Putative salivary secreted peptide</fullName>
    </submittedName>
</protein>
<feature type="region of interest" description="Disordered" evidence="1">
    <location>
        <begin position="23"/>
        <end position="74"/>
    </location>
</feature>
<feature type="signal peptide" evidence="2">
    <location>
        <begin position="1"/>
        <end position="19"/>
    </location>
</feature>
<feature type="compositionally biased region" description="Polar residues" evidence="1">
    <location>
        <begin position="52"/>
        <end position="61"/>
    </location>
</feature>
<evidence type="ECO:0000313" key="3">
    <source>
        <dbReference type="EMBL" id="JAB71131.1"/>
    </source>
</evidence>